<dbReference type="SUPFAM" id="SSF82754">
    <property type="entry name" value="C-terminal, gelsolin-like domain of Sec23/24"/>
    <property type="match status" value="1"/>
</dbReference>
<feature type="domain" description="Gelsolin-like" evidence="1">
    <location>
        <begin position="64"/>
        <end position="136"/>
    </location>
</feature>
<evidence type="ECO:0000259" key="1">
    <source>
        <dbReference type="Pfam" id="PF00626"/>
    </source>
</evidence>
<protein>
    <recommendedName>
        <fullName evidence="1">Gelsolin-like domain-containing protein</fullName>
    </recommendedName>
</protein>
<dbReference type="PANTHER" id="PTHR11977:SF138">
    <property type="entry name" value="VILLIN-4"/>
    <property type="match status" value="1"/>
</dbReference>
<dbReference type="PANTHER" id="PTHR11977">
    <property type="entry name" value="VILLIN"/>
    <property type="match status" value="1"/>
</dbReference>
<dbReference type="InterPro" id="IPR029006">
    <property type="entry name" value="ADF-H/Gelsolin-like_dom_sf"/>
</dbReference>
<dbReference type="CDD" id="cd11293">
    <property type="entry name" value="gelsolin_S4_like"/>
    <property type="match status" value="1"/>
</dbReference>
<proteinExistence type="predicted"/>
<gene>
    <name evidence="2" type="ORF">HPP92_012984</name>
</gene>
<dbReference type="InterPro" id="IPR007123">
    <property type="entry name" value="Gelsolin-like_dom"/>
</dbReference>
<evidence type="ECO:0000313" key="3">
    <source>
        <dbReference type="Proteomes" id="UP000639772"/>
    </source>
</evidence>
<dbReference type="Pfam" id="PF00626">
    <property type="entry name" value="Gelsolin"/>
    <property type="match status" value="1"/>
</dbReference>
<dbReference type="SUPFAM" id="SSF55753">
    <property type="entry name" value="Actin depolymerizing proteins"/>
    <property type="match status" value="2"/>
</dbReference>
<accession>A0A835QRH4</accession>
<dbReference type="InterPro" id="IPR036180">
    <property type="entry name" value="Gelsolin-like_dom_sf"/>
</dbReference>
<dbReference type="Gene3D" id="3.40.20.10">
    <property type="entry name" value="Severin"/>
    <property type="match status" value="3"/>
</dbReference>
<reference evidence="2 3" key="1">
    <citation type="journal article" date="2020" name="Nat. Food">
        <title>A phased Vanilla planifolia genome enables genetic improvement of flavour and production.</title>
        <authorList>
            <person name="Hasing T."/>
            <person name="Tang H."/>
            <person name="Brym M."/>
            <person name="Khazi F."/>
            <person name="Huang T."/>
            <person name="Chambers A.H."/>
        </authorList>
    </citation>
    <scope>NUCLEOTIDE SEQUENCE [LARGE SCALE GENOMIC DNA]</scope>
    <source>
        <tissue evidence="2">Leaf</tissue>
    </source>
</reference>
<comment type="caution">
    <text evidence="2">The sequence shown here is derived from an EMBL/GenBank/DDBJ whole genome shotgun (WGS) entry which is preliminary data.</text>
</comment>
<dbReference type="SMART" id="SM00262">
    <property type="entry name" value="GEL"/>
    <property type="match status" value="3"/>
</dbReference>
<dbReference type="AlphaFoldDB" id="A0A835QRH4"/>
<dbReference type="OrthoDB" id="6375767at2759"/>
<dbReference type="PRINTS" id="PR00597">
    <property type="entry name" value="GELSOLIN"/>
</dbReference>
<organism evidence="2 3">
    <name type="scientific">Vanilla planifolia</name>
    <name type="common">Vanilla</name>
    <dbReference type="NCBI Taxonomy" id="51239"/>
    <lineage>
        <taxon>Eukaryota</taxon>
        <taxon>Viridiplantae</taxon>
        <taxon>Streptophyta</taxon>
        <taxon>Embryophyta</taxon>
        <taxon>Tracheophyta</taxon>
        <taxon>Spermatophyta</taxon>
        <taxon>Magnoliopsida</taxon>
        <taxon>Liliopsida</taxon>
        <taxon>Asparagales</taxon>
        <taxon>Orchidaceae</taxon>
        <taxon>Vanilloideae</taxon>
        <taxon>Vanilleae</taxon>
        <taxon>Vanilla</taxon>
    </lineage>
</organism>
<dbReference type="GO" id="GO:0051014">
    <property type="term" value="P:actin filament severing"/>
    <property type="evidence" value="ECO:0007669"/>
    <property type="project" value="TreeGrafter"/>
</dbReference>
<evidence type="ECO:0000313" key="2">
    <source>
        <dbReference type="EMBL" id="KAG0478265.1"/>
    </source>
</evidence>
<name>A0A835QRH4_VANPL</name>
<dbReference type="Proteomes" id="UP000639772">
    <property type="component" value="Chromosome 6"/>
</dbReference>
<dbReference type="InterPro" id="IPR007122">
    <property type="entry name" value="Villin/Gelsolin"/>
</dbReference>
<sequence length="450" mass="50052">MAVSMREVDSAFQGAGQKALPSFATALFLLTCRRQLLREVVLFSMTFIIGSVKMLVSLEKGQTVPVVADKLARELLNTNKCYLLDCGFEVFVWMGRSTSLEERKNASVAAEELSHAPGRPTARIVRIIEGFETVMFRSKFDIWPQNIDVAVSEDGRGKVAALIKRQGFKLKAPLKDAPPTEEPKAYIDCTGNLQVWRVSGSSKDLLPSNEQFKFYSGDSYIFQYTFAGAEKEEYLVGTWFGKKSVQEERTVAISLATKMVDSLKFQPIQARIYEGREPTQFLSIFQCFIVLKIIAGGGVSFGYKKFVGEMAQEDETYTEEGIALFRVQGSGPDNMQAIQVDSVASSLNSSYCYILHNGNAVFTWLGSFTTAENQEVVERLLDIIKVAYGKDGYLVTILERLTMAKALGWAVGRLEAAKQPKKRKKSPFPPIIIEGDSKATHKRLLEVGKA</sequence>
<dbReference type="GO" id="GO:0051015">
    <property type="term" value="F:actin filament binding"/>
    <property type="evidence" value="ECO:0007669"/>
    <property type="project" value="InterPro"/>
</dbReference>
<dbReference type="EMBL" id="JADCNM010000006">
    <property type="protein sequence ID" value="KAG0478265.1"/>
    <property type="molecule type" value="Genomic_DNA"/>
</dbReference>
<dbReference type="CDD" id="cd11292">
    <property type="entry name" value="gelsolin_S3_like"/>
    <property type="match status" value="1"/>
</dbReference>